<gene>
    <name evidence="2" type="ORF">KACHI17_14650</name>
</gene>
<dbReference type="PROSITE" id="PS51257">
    <property type="entry name" value="PROKAR_LIPOPROTEIN"/>
    <property type="match status" value="1"/>
</dbReference>
<reference evidence="2" key="1">
    <citation type="submission" date="2024-02" db="EMBL/GenBank/DDBJ databases">
        <title>Sediminibacterium planktonica sp. nov. and Sediminibacterium longus sp. nov., isolated from surface lake and river water.</title>
        <authorList>
            <person name="Watanabe K."/>
            <person name="Takemine S."/>
            <person name="Ishii Y."/>
            <person name="Ogata Y."/>
            <person name="Shindo C."/>
            <person name="Suda W."/>
        </authorList>
    </citation>
    <scope>NUCLEOTIDE SEQUENCE</scope>
    <source>
        <strain evidence="2">KACHI17</strain>
    </source>
</reference>
<dbReference type="InterPro" id="IPR036938">
    <property type="entry name" value="PAP2/HPO_sf"/>
</dbReference>
<dbReference type="PANTHER" id="PTHR34599">
    <property type="entry name" value="PEROXIDASE-RELATED"/>
    <property type="match status" value="1"/>
</dbReference>
<dbReference type="SUPFAM" id="SSF48317">
    <property type="entry name" value="Acid phosphatase/Vanadium-dependent haloperoxidase"/>
    <property type="match status" value="1"/>
</dbReference>
<evidence type="ECO:0000259" key="1">
    <source>
        <dbReference type="Pfam" id="PF01569"/>
    </source>
</evidence>
<accession>A0AAT9GIX3</accession>
<dbReference type="Gene3D" id="1.10.606.20">
    <property type="match status" value="1"/>
</dbReference>
<evidence type="ECO:0000313" key="2">
    <source>
        <dbReference type="EMBL" id="BFG70584.1"/>
    </source>
</evidence>
<proteinExistence type="predicted"/>
<dbReference type="RefSeq" id="WP_353548227.1">
    <property type="nucleotide sequence ID" value="NZ_AP029612.1"/>
</dbReference>
<dbReference type="InterPro" id="IPR000326">
    <property type="entry name" value="PAP2/HPO"/>
</dbReference>
<feature type="domain" description="Phosphatidic acid phosphatase type 2/haloperoxidase" evidence="1">
    <location>
        <begin position="303"/>
        <end position="421"/>
    </location>
</feature>
<dbReference type="PANTHER" id="PTHR34599:SF2">
    <property type="entry name" value="TRAF-TYPE DOMAIN-CONTAINING PROTEIN"/>
    <property type="match status" value="1"/>
</dbReference>
<protein>
    <recommendedName>
        <fullName evidence="1">Phosphatidic acid phosphatase type 2/haloperoxidase domain-containing protein</fullName>
    </recommendedName>
</protein>
<organism evidence="2">
    <name type="scientific">Sediminibacterium sp. KACHI17</name>
    <dbReference type="NCBI Taxonomy" id="1751071"/>
    <lineage>
        <taxon>Bacteria</taxon>
        <taxon>Pseudomonadati</taxon>
        <taxon>Bacteroidota</taxon>
        <taxon>Chitinophagia</taxon>
        <taxon>Chitinophagales</taxon>
        <taxon>Chitinophagaceae</taxon>
        <taxon>Sediminibacterium</taxon>
    </lineage>
</organism>
<dbReference type="EMBL" id="AP029612">
    <property type="protein sequence ID" value="BFG70584.1"/>
    <property type="molecule type" value="Genomic_DNA"/>
</dbReference>
<dbReference type="CDD" id="cd03398">
    <property type="entry name" value="PAP2_haloperoxidase"/>
    <property type="match status" value="1"/>
</dbReference>
<dbReference type="AlphaFoldDB" id="A0AAT9GIX3"/>
<dbReference type="InterPro" id="IPR052559">
    <property type="entry name" value="V-haloperoxidase"/>
</dbReference>
<name>A0AAT9GIX3_9BACT</name>
<dbReference type="Pfam" id="PF01569">
    <property type="entry name" value="PAP2"/>
    <property type="match status" value="1"/>
</dbReference>
<sequence>MKSRYRFWAPFLLIAAVISSCSSSKEKDHSKLHELQYECVQRLTDVIVYDIVNPPVASRMYAYSNLAYYEALRPTNSTYSSLLPKLHGFTELASPDTTQRHDFRLSAVIAFMKVAEALVFSKDSIKTGREVLVDHFSDLDKEVYTNSVVWGEAVADHILKRASKDGYKLTRGMPKFSVLKETGIWQQTPPDYEEAVEPNWRLIQPLLLDSASQFKPVRPPAYSINPSSQYYKEVKEVYDLSKNLTDEQKLIARFWDDNPFVSEHKGHLTYANKKMTPVGHWMCITGLLGSQSKKSTLEIARVYALTAAAIFDGFISTWEEKYTSKTVRPVTVIREHIASEWNSLLQTPPFPEYTSGHSVISAAAATVLSAVFGNNTAFRDTTELPYLGLERNFTSLSAASDEVSMSRMYGGIHYRSAVMNGQKQGQQIGDYFNRTFYNK</sequence>